<feature type="region of interest" description="Disordered" evidence="1">
    <location>
        <begin position="1"/>
        <end position="29"/>
    </location>
</feature>
<reference evidence="3" key="2">
    <citation type="submission" date="2025-09" db="UniProtKB">
        <authorList>
            <consortium name="Ensembl"/>
        </authorList>
    </citation>
    <scope>IDENTIFICATION</scope>
</reference>
<evidence type="ECO:0000256" key="1">
    <source>
        <dbReference type="SAM" id="MobiDB-lite"/>
    </source>
</evidence>
<dbReference type="HOGENOM" id="CLU_1100650_0_0_1"/>
<dbReference type="AlphaFoldDB" id="S4RUN2"/>
<sequence>TPPLGRPLQRTLSDESICSGRRNPTLAGAREYGGVELSASSEGFYLHHQHHSSGSLTPPTAPQRRSMPPLTLDSPQRMETTEGTLPQRKPKIPHAALADCSARDTRRWEAGLLPLPDSATALEWANLVSVARQYEEPRSILYTFLKTPLNPPVAARDSPSHGRLSLLAFYRSRFASPESDISPGALAGKVDHLEVMLQRLQDDLRKEKEFKTVLQSEVHYLRRDNQRLQEESQVAAQQMRKFTEWFYNTIDRK</sequence>
<proteinExistence type="predicted"/>
<dbReference type="GeneTree" id="ENSGT00940000159183"/>
<accession>S4RUN2</accession>
<dbReference type="STRING" id="7757.ENSPMAP00000008922"/>
<dbReference type="Pfam" id="PF11881">
    <property type="entry name" value="SPAR_C"/>
    <property type="match status" value="1"/>
</dbReference>
<dbReference type="Ensembl" id="ENSPMAT00000008961.1">
    <property type="protein sequence ID" value="ENSPMAP00000008922.1"/>
    <property type="gene ID" value="ENSPMAG00000008110.1"/>
</dbReference>
<protein>
    <recommendedName>
        <fullName evidence="2">Signal-induced proliferation-associated 1-like protein C-terminal domain-containing protein</fullName>
    </recommendedName>
</protein>
<evidence type="ECO:0000259" key="2">
    <source>
        <dbReference type="Pfam" id="PF11881"/>
    </source>
</evidence>
<dbReference type="InterPro" id="IPR021818">
    <property type="entry name" value="SIPA1L_C"/>
</dbReference>
<evidence type="ECO:0000313" key="3">
    <source>
        <dbReference type="Ensembl" id="ENSPMAP00000008922.1"/>
    </source>
</evidence>
<reference evidence="3" key="1">
    <citation type="submission" date="2025-08" db="UniProtKB">
        <authorList>
            <consortium name="Ensembl"/>
        </authorList>
    </citation>
    <scope>IDENTIFICATION</scope>
</reference>
<feature type="region of interest" description="Disordered" evidence="1">
    <location>
        <begin position="43"/>
        <end position="91"/>
    </location>
</feature>
<feature type="domain" description="Signal-induced proliferation-associated 1-like protein C-terminal" evidence="2">
    <location>
        <begin position="4"/>
        <end position="198"/>
    </location>
</feature>
<name>S4RUN2_PETMA</name>
<organism evidence="3">
    <name type="scientific">Petromyzon marinus</name>
    <name type="common">Sea lamprey</name>
    <dbReference type="NCBI Taxonomy" id="7757"/>
    <lineage>
        <taxon>Eukaryota</taxon>
        <taxon>Metazoa</taxon>
        <taxon>Chordata</taxon>
        <taxon>Craniata</taxon>
        <taxon>Vertebrata</taxon>
        <taxon>Cyclostomata</taxon>
        <taxon>Hyperoartia</taxon>
        <taxon>Petromyzontiformes</taxon>
        <taxon>Petromyzontidae</taxon>
        <taxon>Petromyzon</taxon>
    </lineage>
</organism>
<feature type="compositionally biased region" description="Polar residues" evidence="1">
    <location>
        <begin position="73"/>
        <end position="84"/>
    </location>
</feature>